<evidence type="ECO:0008006" key="2">
    <source>
        <dbReference type="Google" id="ProtNLM"/>
    </source>
</evidence>
<evidence type="ECO:0000313" key="1">
    <source>
        <dbReference type="EMBL" id="VAW52775.1"/>
    </source>
</evidence>
<accession>A0A3B0WA26</accession>
<sequence>MDSKYIQKGSQAKIASTGQIVEVKRVSNHGFSVVRFQTGGDYMILNDRLQTVEREETKH</sequence>
<dbReference type="EMBL" id="UOFD01000052">
    <property type="protein sequence ID" value="VAW52775.1"/>
    <property type="molecule type" value="Genomic_DNA"/>
</dbReference>
<proteinExistence type="predicted"/>
<name>A0A3B0WA26_9ZZZZ</name>
<gene>
    <name evidence="1" type="ORF">MNBD_GAMMA06-1102</name>
</gene>
<organism evidence="1">
    <name type="scientific">hydrothermal vent metagenome</name>
    <dbReference type="NCBI Taxonomy" id="652676"/>
    <lineage>
        <taxon>unclassified sequences</taxon>
        <taxon>metagenomes</taxon>
        <taxon>ecological metagenomes</taxon>
    </lineage>
</organism>
<protein>
    <recommendedName>
        <fullName evidence="2">DUF2158 domain-containing protein</fullName>
    </recommendedName>
</protein>
<reference evidence="1" key="1">
    <citation type="submission" date="2018-06" db="EMBL/GenBank/DDBJ databases">
        <authorList>
            <person name="Zhirakovskaya E."/>
        </authorList>
    </citation>
    <scope>NUCLEOTIDE SEQUENCE</scope>
</reference>
<dbReference type="AlphaFoldDB" id="A0A3B0WA26"/>